<sequence length="2869" mass="324111">MIACCLVLQVLYSAFALDGLNDNGRHEVSFVRAAVVYLPSDSGFDAADEFRWFHASWKTMVQHQPGTWRTDIIVVTDGDAKLPADLHCSKSPTRAHPHDPNQCFVLEQDPRKTQLPSFHLEFPIVHITEALTSRDMIATYDWLMLTNPNTLLAPAFATWKPTTFTVGGSPTPPTWNTTARLFSLLFNRDLDSSSDIATSLLRDYGPTWYGPADVIQSCGLLTVKLMELLQKRSFNESVWEYTNLPQLASLFTMDECTDGQVDTQPSMLDVSTAMITPLTQQAHLRPHGTFLVDLMNDDAAHDTSIVKSFALHMAYTALSAARPAITQGEDQANGGLRSTLVRAIVVAFPFDSYRTGQSELRWLHRSWQALSEPSSWRTDLIVVADTMSPLFDHLGCKPTPVRTTKREPNRCILVLNATATTPVVGGGADRLALHFLAGHPALEQYEWLLRTDVDTFVTPRFATWVPKRFTVGHAAEPYCVASSSTCTRLERVRESLGLPHPLRRHNFGSTWYGPARAMQSCAKRTVETMDHLASVEFTDHEKSPAFVSGRRGYPEWDFSLLGMYAGHIALQQCLGDDNDIDVRPDVLAVPTSSRRAIDTMVHLEAGMSFSGFNLFAFHTGSTKKPAFLNLSVASDFATDVALAANPDMTDMSFRHGLTEPFVRAAVIYLPSNGDAKFQTEFRWFHASWLDMLQHQPPRWRMDIVIFTDGVLPLWKELNCTTGLRQSPDDPDRCILVLGYEKVKSKEFDYGFADSINVVAIDHAATEPYDWILRSDIDTFFTPTFATWKPLRFTVGSVGGYCFDGLDTCDRLRGIARKLSLTDPTVDDVGSTWYGPTKTIHACGKLSMRVINHLHLHEFNETEKSPEYAVARVAGWPRWHYGVLTMYSGHIAIPHCTKDTGGFDKWNDMLDYPTFENTSVTAHAHTHARQSYNRFSKFRFKEGDYDDVDTTKLDRSIVSDHAMYMALQSKQLQADKQLQNGITESFVRAAVVYLASDGSGIGEFRWFHLSWLQMQNAQPPLWRTDLVVFTSTEHPFLKELGCTTTRRRSRDEPNQCIVVPDYVSIVSEGSFEFPLADTINIMASDTDDNVMDPYDWILRTDTETFLGPAFAKWKPETFTVGTSGGYCFAGEPTCGRLDQVGLKLKLNRTVGRTDDIGATWYGPAKIVRACAKLTVKLMLHLHTNEFTVEERSLEYYKWKVAGWPHWHYGVLHMYAGHMAIPHCTGGDYQKRDDMIDFSTLSKDAVSKHAHLRARQSTDEDFSSVKFRLQKYNDVNMTHLNPKTVKEFALLTAVAAQKLAELAPLNFDNGLNETFVRAAVVYLPSTGDTKFQQEMRWFHRSWRAMTPHQPLAWRTDIVIFTDGELSLWDDLDCTTQLRTSPDEPNRCILVKTYKKVRSKEFDYGFADSINVVAVEHAATEPYDWILRTDIDTFLTPAFATWKPLKFTVGSVGGYCFNGYNTCDRLKGIATKLNLTVSPVNDIGSTWYGPAKMIQACGKLSMQVINHLHLHEFNDTEKSKAYNKQIVGWPRWHYGVLTMYSGHLAIPHCTRETGFDKRDDLLDFQTFSDGPTARHPHLHTRQNAKRFSKFLFRNGSYDDVQLPDLNLGKVSNYAMYMALDSKRRPIIPKGLDDPFVRAVVLYLPSGDTNFESQFRWFHASWLEMVKHQPLKWRTDIVVFTTDRRSTPFLMGLGCTSQVRKTRTEANRCVVATSYKSARLVEFDTTFADSVNVLAVTHLATHDYDSLMGTTTETFLTPAFATWKPSKLTFGTAGYCFDGQPTCDRLKRVSLKMNLTAPTDVDVGATWYGPAALIQSCAKLSMDVMQYLHENEFTPEERSVAYGAAGWPRWHYGVLHLYANHIAMHHCTRDVGFDKRNDLIDFSTLSTDDILSHPHLRPPLSNEGDFSILKYRAGAYDKIDLASFKQNRVNGYASFMAVAANSNAVSLPRVTFANGVNETFVRAAVVYLPSDNASAKFLQEFRWFHLSWEKMILHQPPAWRTDLVVFTDGDVPPLAELGCTSSIRQTNDEASRCIVVNSYVKVLDQNASFGFAFADSINVASLNHAATRSYDWIVRTDLDTFFTPLFATWKPNQLTVGSAGSYCFETTCERLSGIAKTLRLADPSIVDDVGPTWYGPADLVRACAKRSMDIIAHLHAHEFNATEKSPEFYHLRHAGWPSWHYGALTHYAGHLAIHDCTAAAGGFDKRDDLLDYPTHAQDDVIRHAFLRTWPLATSDFSKSKFHRGTYGTINPDLLDATRVHHFALQVALQANEVPDASLTRGHDKPFVRAAVVYLTSTREPIDEDEFRWFHASWADMVAHQPPMWRMDLVVFVEEASLPLLDELGCTLAIRQGPQDANRCIVVPHYKSIDSAAFFSTHSNLFNVVALDHAATLPYDWLLRTDPDTIFTRVFATWKPLRLTVGRSGGYCFAGETTCDRLGRISLALNLTRANEMALGSTWYGPTSVVRECAQLTMRVMRHLHDHEFNATERSHDYYVLASAGWPHWHFGILHNYAIHIALQHCTRDVGFDSNPNMLDYASTTTERVSKHAHLQPTLARDKDFSKMTFREEGYSHVDVATLDRTTVQGHAMYQALRATRSVGSLLTNGLNASFVRAAVIYFPKTGAAKFQTEFRWFHRSWREMLPFQPPLWRMDIVVFSDGHVPLLDELGCRVGVRASPTDPNRCWIVPTYVKVHSDTFNYRFADSINVVAVDHIATEPYDWLLRCDIDTFFTPVFATWRPTKLTVGSVGGYCFDGYDTCDRLHSIGLKLNLTTSLVRDIGSTWYGPAKMIRECGKLSMDIINHLHENEFSADDKDGGVAGWPRWHYGVLTMYSGHLAIPHCTRETGFEKRNDMIDHTSYSKDKVARHAHVHAWQS</sequence>
<feature type="domain" description="DUF7164" evidence="2">
    <location>
        <begin position="661"/>
        <end position="976"/>
    </location>
</feature>
<dbReference type="OrthoDB" id="77340at2759"/>
<dbReference type="Pfam" id="PF23741">
    <property type="entry name" value="DUF7164"/>
    <property type="match status" value="9"/>
</dbReference>
<feature type="signal peptide" evidence="1">
    <location>
        <begin position="1"/>
        <end position="16"/>
    </location>
</feature>
<feature type="domain" description="DUF7164" evidence="2">
    <location>
        <begin position="2607"/>
        <end position="2868"/>
    </location>
</feature>
<feature type="domain" description="DUF7164" evidence="2">
    <location>
        <begin position="31"/>
        <end position="243"/>
    </location>
</feature>
<feature type="domain" description="DUF7164" evidence="2">
    <location>
        <begin position="1313"/>
        <end position="1619"/>
    </location>
</feature>
<feature type="domain" description="DUF7164" evidence="2">
    <location>
        <begin position="339"/>
        <end position="645"/>
    </location>
</feature>
<accession>A0A6A4ZKE4</accession>
<organism evidence="3">
    <name type="scientific">Aphanomyces stellatus</name>
    <dbReference type="NCBI Taxonomy" id="120398"/>
    <lineage>
        <taxon>Eukaryota</taxon>
        <taxon>Sar</taxon>
        <taxon>Stramenopiles</taxon>
        <taxon>Oomycota</taxon>
        <taxon>Saprolegniomycetes</taxon>
        <taxon>Saprolegniales</taxon>
        <taxon>Verrucalvaceae</taxon>
        <taxon>Aphanomyces</taxon>
    </lineage>
</organism>
<evidence type="ECO:0000256" key="1">
    <source>
        <dbReference type="SAM" id="SignalP"/>
    </source>
</evidence>
<name>A0A6A4ZKE4_9STRA</name>
<keyword evidence="1" id="KW-0732">Signal</keyword>
<feature type="domain" description="DUF7164" evidence="2">
    <location>
        <begin position="1633"/>
        <end position="1926"/>
    </location>
</feature>
<protein>
    <recommendedName>
        <fullName evidence="2">DUF7164 domain-containing protein</fullName>
    </recommendedName>
</protein>
<gene>
    <name evidence="3" type="ORF">As57867_003192</name>
</gene>
<evidence type="ECO:0000313" key="3">
    <source>
        <dbReference type="EMBL" id="KAF0715761.1"/>
    </source>
</evidence>
<reference evidence="3" key="1">
    <citation type="submission" date="2019-06" db="EMBL/GenBank/DDBJ databases">
        <title>Genomics analysis of Aphanomyces spp. identifies a new class of oomycete effector associated with host adaptation.</title>
        <authorList>
            <person name="Gaulin E."/>
        </authorList>
    </citation>
    <scope>NUCLEOTIDE SEQUENCE</scope>
    <source>
        <strain evidence="3">CBS 578.67</strain>
    </source>
</reference>
<dbReference type="InterPro" id="IPR055588">
    <property type="entry name" value="DUF7164"/>
</dbReference>
<dbReference type="EMBL" id="VJMH01000520">
    <property type="protein sequence ID" value="KAF0715761.1"/>
    <property type="molecule type" value="Genomic_DNA"/>
</dbReference>
<feature type="chain" id="PRO_5025537079" description="DUF7164 domain-containing protein" evidence="1">
    <location>
        <begin position="17"/>
        <end position="2869"/>
    </location>
</feature>
<evidence type="ECO:0000259" key="2">
    <source>
        <dbReference type="Pfam" id="PF23741"/>
    </source>
</evidence>
<proteinExistence type="predicted"/>
<feature type="domain" description="DUF7164" evidence="2">
    <location>
        <begin position="1957"/>
        <end position="2268"/>
    </location>
</feature>
<comment type="caution">
    <text evidence="3">The sequence shown here is derived from an EMBL/GenBank/DDBJ whole genome shotgun (WGS) entry which is preliminary data.</text>
</comment>
<feature type="domain" description="DUF7164" evidence="2">
    <location>
        <begin position="2282"/>
        <end position="2585"/>
    </location>
</feature>
<feature type="domain" description="DUF7164" evidence="2">
    <location>
        <begin position="985"/>
        <end position="1283"/>
    </location>
</feature>
<feature type="non-terminal residue" evidence="3">
    <location>
        <position position="2869"/>
    </location>
</feature>